<dbReference type="AlphaFoldDB" id="I7M652"/>
<dbReference type="RefSeq" id="XP_001031957.4">
    <property type="nucleotide sequence ID" value="XM_001031957.4"/>
</dbReference>
<dbReference type="Proteomes" id="UP000009168">
    <property type="component" value="Unassembled WGS sequence"/>
</dbReference>
<dbReference type="KEGG" id="tet:TTHERM_00716000"/>
<evidence type="ECO:0000313" key="3">
    <source>
        <dbReference type="EMBL" id="EAR84294.4"/>
    </source>
</evidence>
<gene>
    <name evidence="3" type="ORF">TTHERM_00716000</name>
</gene>
<accession>I7M652</accession>
<keyword evidence="1" id="KW-0175">Coiled coil</keyword>
<protein>
    <submittedName>
        <fullName evidence="3">Uncharacterized protein</fullName>
    </submittedName>
</protein>
<sequence length="379" mass="44538">MIETENYLSPIKRVDHFSKKGKYSKDLIDMHKILEEKDLFIIKLQKQLSEANKQIILNKNEKSEFEKKLQLQEEYIQKCQKIISQYESLLQQHKSLSLDKKLQLPSIQNSQICQDLTLQGSQIQSSKKKNKFEADNESFKENKSYNSRIQVEKKHFETSTESLSFQEGSSPRNIQLDTQHGNQQNINYDQQMTKSEQKPVKKKYYIDEQNLDRNNFSNKFRGMNRSLIQQTNHIGSSDSQQQIQFQNKQNGSESLNARDRNKKQIQQGNLRNSLQDIYLNFNGNFYGNKQNNLVANNSQLSQLIKGNYEQSYQKDNIFSRQNQNSNYLKQKQLESQPIGQIKSTPDLSLIKLPISKLQKVESKEIKRRINLKVEQKFLN</sequence>
<dbReference type="EMBL" id="GG662447">
    <property type="protein sequence ID" value="EAR84294.4"/>
    <property type="molecule type" value="Genomic_DNA"/>
</dbReference>
<dbReference type="GeneID" id="7831867"/>
<evidence type="ECO:0000256" key="1">
    <source>
        <dbReference type="SAM" id="Coils"/>
    </source>
</evidence>
<feature type="region of interest" description="Disordered" evidence="2">
    <location>
        <begin position="233"/>
        <end position="265"/>
    </location>
</feature>
<keyword evidence="4" id="KW-1185">Reference proteome</keyword>
<feature type="coiled-coil region" evidence="1">
    <location>
        <begin position="41"/>
        <end position="68"/>
    </location>
</feature>
<evidence type="ECO:0000313" key="4">
    <source>
        <dbReference type="Proteomes" id="UP000009168"/>
    </source>
</evidence>
<dbReference type="InParanoid" id="I7M652"/>
<evidence type="ECO:0000256" key="2">
    <source>
        <dbReference type="SAM" id="MobiDB-lite"/>
    </source>
</evidence>
<feature type="compositionally biased region" description="Low complexity" evidence="2">
    <location>
        <begin position="234"/>
        <end position="252"/>
    </location>
</feature>
<organism evidence="3 4">
    <name type="scientific">Tetrahymena thermophila (strain SB210)</name>
    <dbReference type="NCBI Taxonomy" id="312017"/>
    <lineage>
        <taxon>Eukaryota</taxon>
        <taxon>Sar</taxon>
        <taxon>Alveolata</taxon>
        <taxon>Ciliophora</taxon>
        <taxon>Intramacronucleata</taxon>
        <taxon>Oligohymenophorea</taxon>
        <taxon>Hymenostomatida</taxon>
        <taxon>Tetrahymenina</taxon>
        <taxon>Tetrahymenidae</taxon>
        <taxon>Tetrahymena</taxon>
    </lineage>
</organism>
<reference evidence="4" key="1">
    <citation type="journal article" date="2006" name="PLoS Biol.">
        <title>Macronuclear genome sequence of the ciliate Tetrahymena thermophila, a model eukaryote.</title>
        <authorList>
            <person name="Eisen J.A."/>
            <person name="Coyne R.S."/>
            <person name="Wu M."/>
            <person name="Wu D."/>
            <person name="Thiagarajan M."/>
            <person name="Wortman J.R."/>
            <person name="Badger J.H."/>
            <person name="Ren Q."/>
            <person name="Amedeo P."/>
            <person name="Jones K.M."/>
            <person name="Tallon L.J."/>
            <person name="Delcher A.L."/>
            <person name="Salzberg S.L."/>
            <person name="Silva J.C."/>
            <person name="Haas B.J."/>
            <person name="Majoros W.H."/>
            <person name="Farzad M."/>
            <person name="Carlton J.M."/>
            <person name="Smith R.K. Jr."/>
            <person name="Garg J."/>
            <person name="Pearlman R.E."/>
            <person name="Karrer K.M."/>
            <person name="Sun L."/>
            <person name="Manning G."/>
            <person name="Elde N.C."/>
            <person name="Turkewitz A.P."/>
            <person name="Asai D.J."/>
            <person name="Wilkes D.E."/>
            <person name="Wang Y."/>
            <person name="Cai H."/>
            <person name="Collins K."/>
            <person name="Stewart B.A."/>
            <person name="Lee S.R."/>
            <person name="Wilamowska K."/>
            <person name="Weinberg Z."/>
            <person name="Ruzzo W.L."/>
            <person name="Wloga D."/>
            <person name="Gaertig J."/>
            <person name="Frankel J."/>
            <person name="Tsao C.-C."/>
            <person name="Gorovsky M.A."/>
            <person name="Keeling P.J."/>
            <person name="Waller R.F."/>
            <person name="Patron N.J."/>
            <person name="Cherry J.M."/>
            <person name="Stover N.A."/>
            <person name="Krieger C.J."/>
            <person name="del Toro C."/>
            <person name="Ryder H.F."/>
            <person name="Williamson S.C."/>
            <person name="Barbeau R.A."/>
            <person name="Hamilton E.P."/>
            <person name="Orias E."/>
        </authorList>
    </citation>
    <scope>NUCLEOTIDE SEQUENCE [LARGE SCALE GENOMIC DNA]</scope>
    <source>
        <strain evidence="4">SB210</strain>
    </source>
</reference>
<proteinExistence type="predicted"/>
<name>I7M652_TETTS</name>